<dbReference type="GO" id="GO:0016787">
    <property type="term" value="F:hydrolase activity"/>
    <property type="evidence" value="ECO:0007669"/>
    <property type="project" value="UniProtKB-UniRule"/>
</dbReference>
<keyword evidence="1 4" id="KW-0378">Hydrolase</keyword>
<evidence type="ECO:0000256" key="4">
    <source>
        <dbReference type="PROSITE-ProRule" id="PRU01161"/>
    </source>
</evidence>
<dbReference type="InterPro" id="IPR002641">
    <property type="entry name" value="PNPLA_dom"/>
</dbReference>
<evidence type="ECO:0000259" key="5">
    <source>
        <dbReference type="PROSITE" id="PS51635"/>
    </source>
</evidence>
<dbReference type="InterPro" id="IPR016035">
    <property type="entry name" value="Acyl_Trfase/lysoPLipase"/>
</dbReference>
<evidence type="ECO:0000256" key="1">
    <source>
        <dbReference type="ARBA" id="ARBA00022801"/>
    </source>
</evidence>
<keyword evidence="3 4" id="KW-0443">Lipid metabolism</keyword>
<feature type="short sequence motif" description="GXGXXG" evidence="4">
    <location>
        <begin position="15"/>
        <end position="20"/>
    </location>
</feature>
<feature type="active site" description="Nucleophile" evidence="4">
    <location>
        <position position="44"/>
    </location>
</feature>
<feature type="short sequence motif" description="GXSXG" evidence="4">
    <location>
        <begin position="42"/>
        <end position="46"/>
    </location>
</feature>
<evidence type="ECO:0000256" key="2">
    <source>
        <dbReference type="ARBA" id="ARBA00022963"/>
    </source>
</evidence>
<evidence type="ECO:0000256" key="3">
    <source>
        <dbReference type="ARBA" id="ARBA00023098"/>
    </source>
</evidence>
<proteinExistence type="predicted"/>
<dbReference type="Pfam" id="PF01734">
    <property type="entry name" value="Patatin"/>
    <property type="match status" value="1"/>
</dbReference>
<gene>
    <name evidence="6" type="ORF">SAMN05216283_108116</name>
</gene>
<dbReference type="EMBL" id="FONW01000008">
    <property type="protein sequence ID" value="SFF52169.1"/>
    <property type="molecule type" value="Genomic_DNA"/>
</dbReference>
<feature type="domain" description="PNPLA" evidence="5">
    <location>
        <begin position="11"/>
        <end position="170"/>
    </location>
</feature>
<dbReference type="PANTHER" id="PTHR14226">
    <property type="entry name" value="NEUROPATHY TARGET ESTERASE/SWISS CHEESE D.MELANOGASTER"/>
    <property type="match status" value="1"/>
</dbReference>
<accession>A0A1I2JD08</accession>
<dbReference type="Gene3D" id="3.40.1090.10">
    <property type="entry name" value="Cytosolic phospholipase A2 catalytic domain"/>
    <property type="match status" value="2"/>
</dbReference>
<keyword evidence="2 4" id="KW-0442">Lipid degradation</keyword>
<protein>
    <submittedName>
        <fullName evidence="6">NTE family protein</fullName>
    </submittedName>
</protein>
<dbReference type="AlphaFoldDB" id="A0A1I2JD08"/>
<dbReference type="Proteomes" id="UP000198964">
    <property type="component" value="Unassembled WGS sequence"/>
</dbReference>
<dbReference type="STRING" id="655355.SAMN05216283_108116"/>
<dbReference type="RefSeq" id="WP_093920628.1">
    <property type="nucleotide sequence ID" value="NZ_FONW01000008.1"/>
</dbReference>
<organism evidence="6 7">
    <name type="scientific">Sunxiuqinia elliptica</name>
    <dbReference type="NCBI Taxonomy" id="655355"/>
    <lineage>
        <taxon>Bacteria</taxon>
        <taxon>Pseudomonadati</taxon>
        <taxon>Bacteroidota</taxon>
        <taxon>Bacteroidia</taxon>
        <taxon>Marinilabiliales</taxon>
        <taxon>Prolixibacteraceae</taxon>
        <taxon>Sunxiuqinia</taxon>
    </lineage>
</organism>
<dbReference type="SUPFAM" id="SSF52151">
    <property type="entry name" value="FabD/lysophospholipase-like"/>
    <property type="match status" value="1"/>
</dbReference>
<reference evidence="6 7" key="1">
    <citation type="submission" date="2016-10" db="EMBL/GenBank/DDBJ databases">
        <authorList>
            <person name="de Groot N.N."/>
        </authorList>
    </citation>
    <scope>NUCLEOTIDE SEQUENCE [LARGE SCALE GENOMIC DNA]</scope>
    <source>
        <strain evidence="6 7">CGMCC 1.9156</strain>
    </source>
</reference>
<dbReference type="PROSITE" id="PS51635">
    <property type="entry name" value="PNPLA"/>
    <property type="match status" value="1"/>
</dbReference>
<keyword evidence="7" id="KW-1185">Reference proteome</keyword>
<feature type="active site" description="Proton acceptor" evidence="4">
    <location>
        <position position="157"/>
    </location>
</feature>
<sequence>MNRKQDSKIGLALGGGGAKGFAHIGVLKAIDEAGIGVDKLAGTSMGAIIGVLYCAGFGADEIVAMLHKEKIWTWFKIDFRNGGLVNLNGVKKRLEKYIQHDRFDLLQKRFFVTATNLNTGRVKVTGEGDQLIDWVIASASIPVAFAPVHLNGSVFVDGGLFMNLPVEALNFDCDVVIGSNVIGDQKVDSIHGSRDIAERVIDLCAIQNQRNSKVYCDLCIEPLELEQYSIWDFDKFEEIVAIGYQAAKKDLDLFFQRNPSLNDE</sequence>
<name>A0A1I2JD08_9BACT</name>
<dbReference type="GO" id="GO:0016042">
    <property type="term" value="P:lipid catabolic process"/>
    <property type="evidence" value="ECO:0007669"/>
    <property type="project" value="UniProtKB-UniRule"/>
</dbReference>
<dbReference type="PANTHER" id="PTHR14226:SF29">
    <property type="entry name" value="NEUROPATHY TARGET ESTERASE SWS"/>
    <property type="match status" value="1"/>
</dbReference>
<evidence type="ECO:0000313" key="7">
    <source>
        <dbReference type="Proteomes" id="UP000198964"/>
    </source>
</evidence>
<evidence type="ECO:0000313" key="6">
    <source>
        <dbReference type="EMBL" id="SFF52169.1"/>
    </source>
</evidence>
<feature type="short sequence motif" description="DGA/G" evidence="4">
    <location>
        <begin position="157"/>
        <end position="159"/>
    </location>
</feature>
<dbReference type="InterPro" id="IPR050301">
    <property type="entry name" value="NTE"/>
</dbReference>